<dbReference type="RefSeq" id="WP_179641776.1">
    <property type="nucleotide sequence ID" value="NZ_BAAAYY010000002.1"/>
</dbReference>
<gene>
    <name evidence="2" type="ORF">HDA32_000708</name>
</gene>
<proteinExistence type="predicted"/>
<dbReference type="Pfam" id="PF19809">
    <property type="entry name" value="DUF6292"/>
    <property type="match status" value="1"/>
</dbReference>
<dbReference type="InterPro" id="IPR046259">
    <property type="entry name" value="DUF6292"/>
</dbReference>
<dbReference type="AlphaFoldDB" id="A0A852TNR2"/>
<dbReference type="Proteomes" id="UP000589036">
    <property type="component" value="Unassembled WGS sequence"/>
</dbReference>
<dbReference type="EMBL" id="JACCCC010000001">
    <property type="protein sequence ID" value="NYE45588.1"/>
    <property type="molecule type" value="Genomic_DNA"/>
</dbReference>
<keyword evidence="3" id="KW-1185">Reference proteome</keyword>
<evidence type="ECO:0000313" key="2">
    <source>
        <dbReference type="EMBL" id="NYE45588.1"/>
    </source>
</evidence>
<accession>A0A852TNR2</accession>
<name>A0A852TNR2_9ACTN</name>
<feature type="domain" description="DUF6292" evidence="1">
    <location>
        <begin position="25"/>
        <end position="110"/>
    </location>
</feature>
<sequence>MRNNGTAAALPKPYSREWVLLPEPYVNAVAAELESRGVRVDGHWNDPMDPRDVTVIVSDGAGKRLRFVWDEESGWRFGRMDEQGWVPLAAVRYLPGGLLPEPEQVADIVEGVLGGTVRGVPERPQHRSFHDYGDGFDRRLAAYGTAAVR</sequence>
<evidence type="ECO:0000313" key="3">
    <source>
        <dbReference type="Proteomes" id="UP000589036"/>
    </source>
</evidence>
<evidence type="ECO:0000259" key="1">
    <source>
        <dbReference type="Pfam" id="PF19809"/>
    </source>
</evidence>
<organism evidence="2 3">
    <name type="scientific">Spinactinospora alkalitolerans</name>
    <dbReference type="NCBI Taxonomy" id="687207"/>
    <lineage>
        <taxon>Bacteria</taxon>
        <taxon>Bacillati</taxon>
        <taxon>Actinomycetota</taxon>
        <taxon>Actinomycetes</taxon>
        <taxon>Streptosporangiales</taxon>
        <taxon>Nocardiopsidaceae</taxon>
        <taxon>Spinactinospora</taxon>
    </lineage>
</organism>
<comment type="caution">
    <text evidence="2">The sequence shown here is derived from an EMBL/GenBank/DDBJ whole genome shotgun (WGS) entry which is preliminary data.</text>
</comment>
<reference evidence="2 3" key="1">
    <citation type="submission" date="2020-07" db="EMBL/GenBank/DDBJ databases">
        <title>Sequencing the genomes of 1000 actinobacteria strains.</title>
        <authorList>
            <person name="Klenk H.-P."/>
        </authorList>
    </citation>
    <scope>NUCLEOTIDE SEQUENCE [LARGE SCALE GENOMIC DNA]</scope>
    <source>
        <strain evidence="2 3">CXB654</strain>
    </source>
</reference>
<protein>
    <recommendedName>
        <fullName evidence="1">DUF6292 domain-containing protein</fullName>
    </recommendedName>
</protein>